<dbReference type="GO" id="GO:0016787">
    <property type="term" value="F:hydrolase activity"/>
    <property type="evidence" value="ECO:0007669"/>
    <property type="project" value="UniProtKB-KW"/>
</dbReference>
<proteinExistence type="predicted"/>
<dbReference type="GO" id="GO:0003723">
    <property type="term" value="F:RNA binding"/>
    <property type="evidence" value="ECO:0007669"/>
    <property type="project" value="UniProtKB-KW"/>
</dbReference>
<reference evidence="1" key="1">
    <citation type="submission" date="2024-03" db="EMBL/GenBank/DDBJ databases">
        <title>Antarctic Fish Virome Diversity.</title>
        <authorList>
            <person name="Grimwood R.M."/>
            <person name="Geoghegan J.L."/>
        </authorList>
    </citation>
    <scope>NUCLEOTIDE SEQUENCE</scope>
    <source>
        <strain evidence="1">BVK_H</strain>
    </source>
</reference>
<evidence type="ECO:0000313" key="1">
    <source>
        <dbReference type="EMBL" id="XBP46464.1"/>
    </source>
</evidence>
<dbReference type="GO" id="GO:0044177">
    <property type="term" value="C:host cell Golgi apparatus"/>
    <property type="evidence" value="ECO:0007669"/>
    <property type="project" value="UniProtKB-SubCell"/>
</dbReference>
<name>A0AAU7LM34_9VIRU</name>
<organism evidence="1">
    <name type="scientific">Stubbeard plunderfish hantavirus</name>
    <dbReference type="NCBI Taxonomy" id="3138845"/>
    <lineage>
        <taxon>Viruses</taxon>
        <taxon>Riboviria</taxon>
        <taxon>Orthornavirae</taxon>
        <taxon>Negarnaviricota</taxon>
        <taxon>Polyploviricotina</taxon>
        <taxon>Bunyaviricetes</taxon>
        <taxon>Elliovirales</taxon>
        <taxon>Hantaviridae</taxon>
        <taxon>Mammantavirinae</taxon>
        <taxon>Orthohantavirus</taxon>
    </lineage>
</organism>
<dbReference type="EMBL" id="PP590736">
    <property type="protein sequence ID" value="XBP46464.1"/>
    <property type="molecule type" value="Viral_cRNA"/>
</dbReference>
<accession>A0AAU7LM34</accession>
<dbReference type="GO" id="GO:0044220">
    <property type="term" value="C:host cell perinuclear region of cytoplasm"/>
    <property type="evidence" value="ECO:0007669"/>
    <property type="project" value="UniProtKB-SubCell"/>
</dbReference>
<dbReference type="GO" id="GO:0019013">
    <property type="term" value="C:viral nucleocapsid"/>
    <property type="evidence" value="ECO:0007669"/>
    <property type="project" value="UniProtKB-KW"/>
</dbReference>
<dbReference type="GO" id="GO:0004519">
    <property type="term" value="F:endonuclease activity"/>
    <property type="evidence" value="ECO:0007669"/>
    <property type="project" value="UniProtKB-KW"/>
</dbReference>
<protein>
    <submittedName>
        <fullName evidence="1">Spike protein</fullName>
    </submittedName>
</protein>
<sequence>MIMSTLPQGTEVNLSDDGIDDVGSGVNWLPILANLHPLIGANGTVSQGSEADRYKLIWRMTKRLGMNGKEEKKAHGGTRTPYRVGTETMTISYPTENYNVAPHELTPGRFLAAGSHSVVNEWVKRGAPGAIAASAGMGYLWEGENSAKLSGDIVRWVQGEGNAHMVAMQANARADYEINPDLNEGLLAVAGAGTPGNWLLGVDQGAVTMRGHGIMGGDDGMKMALGVCAASAGTPPVGIGHYVGALEIGLIQALMSDAKTRKMGSIKGGTEDEKNKARTTFTKSYLKKTSAGKHMIGWTLIMFMLSRVGGHILAAAGGGGEIPAGVVAQMNGILKEALAGQDPSNMLLF</sequence>